<dbReference type="PANTHER" id="PTHR11956">
    <property type="entry name" value="ARGINYL-TRNA SYNTHETASE"/>
    <property type="match status" value="1"/>
</dbReference>
<protein>
    <recommendedName>
        <fullName evidence="2">arginine--tRNA ligase</fullName>
        <ecNumber evidence="2">6.1.1.19</ecNumber>
    </recommendedName>
    <alternativeName>
        <fullName evidence="8">Arginyl-tRNA synthetase</fullName>
    </alternativeName>
</protein>
<dbReference type="AlphaFoldDB" id="C1F3Q4"/>
<dbReference type="eggNOG" id="COG0018">
    <property type="taxonomic scope" value="Bacteria"/>
</dbReference>
<feature type="domain" description="DALR anticodon binding" evidence="12">
    <location>
        <begin position="560"/>
        <end position="689"/>
    </location>
</feature>
<evidence type="ECO:0000256" key="5">
    <source>
        <dbReference type="ARBA" id="ARBA00022840"/>
    </source>
</evidence>
<reference evidence="14 15" key="1">
    <citation type="journal article" date="2009" name="Appl. Environ. Microbiol.">
        <title>Three genomes from the phylum Acidobacteria provide insight into the lifestyles of these microorganisms in soils.</title>
        <authorList>
            <person name="Ward N.L."/>
            <person name="Challacombe J.F."/>
            <person name="Janssen P.H."/>
            <person name="Henrissat B."/>
            <person name="Coutinho P.M."/>
            <person name="Wu M."/>
            <person name="Xie G."/>
            <person name="Haft D.H."/>
            <person name="Sait M."/>
            <person name="Badger J."/>
            <person name="Barabote R.D."/>
            <person name="Bradley B."/>
            <person name="Brettin T.S."/>
            <person name="Brinkac L.M."/>
            <person name="Bruce D."/>
            <person name="Creasy T."/>
            <person name="Daugherty S.C."/>
            <person name="Davidsen T.M."/>
            <person name="DeBoy R.T."/>
            <person name="Detter J.C."/>
            <person name="Dodson R.J."/>
            <person name="Durkin A.S."/>
            <person name="Ganapathy A."/>
            <person name="Gwinn-Giglio M."/>
            <person name="Han C.S."/>
            <person name="Khouri H."/>
            <person name="Kiss H."/>
            <person name="Kothari S.P."/>
            <person name="Madupu R."/>
            <person name="Nelson K.E."/>
            <person name="Nelson W.C."/>
            <person name="Paulsen I."/>
            <person name="Penn K."/>
            <person name="Ren Q."/>
            <person name="Rosovitz M.J."/>
            <person name="Selengut J.D."/>
            <person name="Shrivastava S."/>
            <person name="Sullivan S.A."/>
            <person name="Tapia R."/>
            <person name="Thompson L.S."/>
            <person name="Watkins K.L."/>
            <person name="Yang Q."/>
            <person name="Yu C."/>
            <person name="Zafar N."/>
            <person name="Zhou L."/>
            <person name="Kuske C.R."/>
        </authorList>
    </citation>
    <scope>NUCLEOTIDE SEQUENCE [LARGE SCALE GENOMIC DNA]</scope>
    <source>
        <strain evidence="15">ATCC 51196 / DSM 11244 / BCRC 80197 / JCM 7670 / NBRC 15755 / NCIMB 13165 / 161</strain>
    </source>
</reference>
<dbReference type="InterPro" id="IPR035684">
    <property type="entry name" value="ArgRS_core"/>
</dbReference>
<evidence type="ECO:0000256" key="1">
    <source>
        <dbReference type="ARBA" id="ARBA00005594"/>
    </source>
</evidence>
<gene>
    <name evidence="14" type="primary">argS</name>
    <name evidence="14" type="ordered locus">ACP_2843</name>
</gene>
<evidence type="ECO:0000256" key="3">
    <source>
        <dbReference type="ARBA" id="ARBA00022598"/>
    </source>
</evidence>
<dbReference type="InParanoid" id="C1F3Q4"/>
<evidence type="ECO:0000259" key="12">
    <source>
        <dbReference type="SMART" id="SM00836"/>
    </source>
</evidence>
<keyword evidence="5 10" id="KW-0067">ATP-binding</keyword>
<dbReference type="GO" id="GO:0006420">
    <property type="term" value="P:arginyl-tRNA aminoacylation"/>
    <property type="evidence" value="ECO:0007669"/>
    <property type="project" value="InterPro"/>
</dbReference>
<dbReference type="SUPFAM" id="SSF55190">
    <property type="entry name" value="Arginyl-tRNA synthetase (ArgRS), N-terminal 'additional' domain"/>
    <property type="match status" value="1"/>
</dbReference>
<dbReference type="OrthoDB" id="9805987at2"/>
<keyword evidence="7 10" id="KW-0030">Aminoacyl-tRNA synthetase</keyword>
<evidence type="ECO:0000256" key="8">
    <source>
        <dbReference type="ARBA" id="ARBA00033033"/>
    </source>
</evidence>
<dbReference type="Gene3D" id="3.40.50.620">
    <property type="entry name" value="HUPs"/>
    <property type="match status" value="1"/>
</dbReference>
<proteinExistence type="inferred from homology"/>
<dbReference type="RefSeq" id="WP_015897900.1">
    <property type="nucleotide sequence ID" value="NC_012483.1"/>
</dbReference>
<dbReference type="InterPro" id="IPR014729">
    <property type="entry name" value="Rossmann-like_a/b/a_fold"/>
</dbReference>
<keyword evidence="15" id="KW-1185">Reference proteome</keyword>
<dbReference type="FunCoup" id="C1F3Q4">
    <property type="interactions" value="514"/>
</dbReference>
<dbReference type="KEGG" id="aca:ACP_2843"/>
<dbReference type="PRINTS" id="PR01038">
    <property type="entry name" value="TRNASYNTHARG"/>
</dbReference>
<dbReference type="PANTHER" id="PTHR11956:SF5">
    <property type="entry name" value="ARGININE--TRNA LIGASE, CYTOPLASMIC"/>
    <property type="match status" value="1"/>
</dbReference>
<dbReference type="SUPFAM" id="SSF52374">
    <property type="entry name" value="Nucleotidylyl transferase"/>
    <property type="match status" value="1"/>
</dbReference>
<dbReference type="InterPro" id="IPR009080">
    <property type="entry name" value="tRNAsynth_Ia_anticodon-bd"/>
</dbReference>
<evidence type="ECO:0000259" key="13">
    <source>
        <dbReference type="SMART" id="SM01016"/>
    </source>
</evidence>
<dbReference type="InterPro" id="IPR001278">
    <property type="entry name" value="Arg-tRNA-ligase"/>
</dbReference>
<evidence type="ECO:0000256" key="4">
    <source>
        <dbReference type="ARBA" id="ARBA00022741"/>
    </source>
</evidence>
<dbReference type="Proteomes" id="UP000002207">
    <property type="component" value="Chromosome"/>
</dbReference>
<dbReference type="HOGENOM" id="CLU_006406_6_1_0"/>
<dbReference type="GO" id="GO:0005737">
    <property type="term" value="C:cytoplasm"/>
    <property type="evidence" value="ECO:0007669"/>
    <property type="project" value="InterPro"/>
</dbReference>
<comment type="catalytic activity">
    <reaction evidence="9">
        <text>tRNA(Arg) + L-arginine + ATP = L-arginyl-tRNA(Arg) + AMP + diphosphate</text>
        <dbReference type="Rhea" id="RHEA:20301"/>
        <dbReference type="Rhea" id="RHEA-COMP:9658"/>
        <dbReference type="Rhea" id="RHEA-COMP:9673"/>
        <dbReference type="ChEBI" id="CHEBI:30616"/>
        <dbReference type="ChEBI" id="CHEBI:32682"/>
        <dbReference type="ChEBI" id="CHEBI:33019"/>
        <dbReference type="ChEBI" id="CHEBI:78442"/>
        <dbReference type="ChEBI" id="CHEBI:78513"/>
        <dbReference type="ChEBI" id="CHEBI:456215"/>
        <dbReference type="EC" id="6.1.1.19"/>
    </reaction>
</comment>
<dbReference type="SUPFAM" id="SSF47323">
    <property type="entry name" value="Anticodon-binding domain of a subclass of class I aminoacyl-tRNA synthetases"/>
    <property type="match status" value="1"/>
</dbReference>
<evidence type="ECO:0000313" key="15">
    <source>
        <dbReference type="Proteomes" id="UP000002207"/>
    </source>
</evidence>
<dbReference type="GO" id="GO:0004814">
    <property type="term" value="F:arginine-tRNA ligase activity"/>
    <property type="evidence" value="ECO:0007669"/>
    <property type="project" value="UniProtKB-EC"/>
</dbReference>
<evidence type="ECO:0000256" key="10">
    <source>
        <dbReference type="RuleBase" id="RU363038"/>
    </source>
</evidence>
<name>C1F3Q4_ACIC5</name>
<dbReference type="SMART" id="SM00836">
    <property type="entry name" value="DALR_1"/>
    <property type="match status" value="1"/>
</dbReference>
<keyword evidence="4 10" id="KW-0547">Nucleotide-binding</keyword>
<evidence type="ECO:0000256" key="9">
    <source>
        <dbReference type="ARBA" id="ARBA00049339"/>
    </source>
</evidence>
<sequence length="689" mass="77604">MYLTQQSLLRERLHARLLELYPQLDPSTFAAILKVEQPPESKFGDYALPLAFELARALRKAPRKIAEEIVAALAVHPIPGFAAFEVAGAGYINARLDRAAFVRDFVKRRMYWKQGLAYILVEHTSINPNKAAHVGHLRNAILGDTFVRLLEAQGFLVGVQNYIDNTGVQVADIVVALQHLEGLNLAAVQSLMQRLAAEGQRIDFYCWDLYARVSQWYEADPEQKTARRQLRLDTLHAIEHGGNDSAAIGDLIATAVLRRHLETMLRLGIEYDFLPRESEILHLHFWEEAFELMKAKGVLYFETEGKNKGCWVMTRPGTSRTGEPLRATDDTSPATESAAPDEDAKVIVRSNGTVTYVGKDIAYHLWKFGLLEKDFKYKKFFQYPPSTKFEDGRECWISAVESSEFRPRFGKAEAIYNVIDARQSDPQANVIEALRGMGYTEQAARYTHFSYEMVALTPRCALDLGYQVPEEDLTRPYIEVSGRKGFGVKADDLIDKLIDATQSEVASRHPELPEEEQAQTARQIAVGALRYFMLKYTRNTVIAFDFKDALSFEGETGPYLQYAAVRTRSIFRKADMTPDEALSALAALPADRIAPFLSGEDAEAIWAVWLRAGKTALLLEQCIQTAEPAYLAKHAFQLAQDFSNFYRRHHILTEEDAAKKTLLLATAAVAQRELIRSLAWLGIDAPEVM</sequence>
<dbReference type="Pfam" id="PF05746">
    <property type="entry name" value="DALR_1"/>
    <property type="match status" value="1"/>
</dbReference>
<feature type="region of interest" description="Disordered" evidence="11">
    <location>
        <begin position="313"/>
        <end position="339"/>
    </location>
</feature>
<evidence type="ECO:0000256" key="2">
    <source>
        <dbReference type="ARBA" id="ARBA00012837"/>
    </source>
</evidence>
<dbReference type="InterPro" id="IPR036695">
    <property type="entry name" value="Arg-tRNA-synth_N_sf"/>
</dbReference>
<dbReference type="InterPro" id="IPR008909">
    <property type="entry name" value="DALR_anticod-bd"/>
</dbReference>
<dbReference type="Pfam" id="PF03485">
    <property type="entry name" value="Arg_tRNA_synt_N"/>
    <property type="match status" value="1"/>
</dbReference>
<evidence type="ECO:0000256" key="11">
    <source>
        <dbReference type="SAM" id="MobiDB-lite"/>
    </source>
</evidence>
<dbReference type="SMART" id="SM01016">
    <property type="entry name" value="Arg_tRNA_synt_N"/>
    <property type="match status" value="1"/>
</dbReference>
<dbReference type="Gene3D" id="3.30.1360.70">
    <property type="entry name" value="Arginyl tRNA synthetase N-terminal domain"/>
    <property type="match status" value="1"/>
</dbReference>
<dbReference type="Gene3D" id="1.10.730.10">
    <property type="entry name" value="Isoleucyl-tRNA Synthetase, Domain 1"/>
    <property type="match status" value="1"/>
</dbReference>
<evidence type="ECO:0000256" key="6">
    <source>
        <dbReference type="ARBA" id="ARBA00022917"/>
    </source>
</evidence>
<dbReference type="InterPro" id="IPR005148">
    <property type="entry name" value="Arg-tRNA-synth_N"/>
</dbReference>
<feature type="domain" description="Arginyl tRNA synthetase N-terminal" evidence="13">
    <location>
        <begin position="3"/>
        <end position="96"/>
    </location>
</feature>
<dbReference type="GO" id="GO:0005524">
    <property type="term" value="F:ATP binding"/>
    <property type="evidence" value="ECO:0007669"/>
    <property type="project" value="UniProtKB-KW"/>
</dbReference>
<accession>C1F3Q4</accession>
<keyword evidence="6 10" id="KW-0648">Protein biosynthesis</keyword>
<dbReference type="Pfam" id="PF00750">
    <property type="entry name" value="tRNA-synt_1d"/>
    <property type="match status" value="1"/>
</dbReference>
<dbReference type="EC" id="6.1.1.19" evidence="2"/>
<evidence type="ECO:0000313" key="14">
    <source>
        <dbReference type="EMBL" id="ACO34434.1"/>
    </source>
</evidence>
<dbReference type="EMBL" id="CP001472">
    <property type="protein sequence ID" value="ACO34434.1"/>
    <property type="molecule type" value="Genomic_DNA"/>
</dbReference>
<evidence type="ECO:0000256" key="7">
    <source>
        <dbReference type="ARBA" id="ARBA00023146"/>
    </source>
</evidence>
<dbReference type="STRING" id="240015.ACP_2843"/>
<comment type="similarity">
    <text evidence="1 10">Belongs to the class-I aminoacyl-tRNA synthetase family.</text>
</comment>
<organism evidence="14 15">
    <name type="scientific">Acidobacterium capsulatum (strain ATCC 51196 / DSM 11244 / BCRC 80197 / JCM 7670 / NBRC 15755 / NCIMB 13165 / 161)</name>
    <dbReference type="NCBI Taxonomy" id="240015"/>
    <lineage>
        <taxon>Bacteria</taxon>
        <taxon>Pseudomonadati</taxon>
        <taxon>Acidobacteriota</taxon>
        <taxon>Terriglobia</taxon>
        <taxon>Terriglobales</taxon>
        <taxon>Acidobacteriaceae</taxon>
        <taxon>Acidobacterium</taxon>
    </lineage>
</organism>
<keyword evidence="3 10" id="KW-0436">Ligase</keyword>